<dbReference type="InterPro" id="IPR013785">
    <property type="entry name" value="Aldolase_TIM"/>
</dbReference>
<evidence type="ECO:0000256" key="4">
    <source>
        <dbReference type="ARBA" id="ARBA00022643"/>
    </source>
</evidence>
<dbReference type="GO" id="GO:0006222">
    <property type="term" value="P:UMP biosynthetic process"/>
    <property type="evidence" value="ECO:0007669"/>
    <property type="project" value="InterPro"/>
</dbReference>
<dbReference type="AlphaFoldDB" id="A0AAN6KAI5"/>
<name>A0AAN6KAI5_9PEZI</name>
<dbReference type="InterPro" id="IPR005720">
    <property type="entry name" value="Dihydroorotate_DH_cat"/>
</dbReference>
<feature type="region of interest" description="Disordered" evidence="8">
    <location>
        <begin position="53"/>
        <end position="78"/>
    </location>
</feature>
<dbReference type="EMBL" id="JAUJLE010000167">
    <property type="protein sequence ID" value="KAK0972667.1"/>
    <property type="molecule type" value="Genomic_DNA"/>
</dbReference>
<feature type="domain" description="Dihydroorotate dehydrogenase catalytic" evidence="9">
    <location>
        <begin position="79"/>
        <end position="342"/>
    </location>
</feature>
<evidence type="ECO:0000256" key="6">
    <source>
        <dbReference type="ARBA" id="ARBA00023002"/>
    </source>
</evidence>
<protein>
    <recommendedName>
        <fullName evidence="7">Dihydroorotate oxidase</fullName>
    </recommendedName>
</protein>
<dbReference type="PANTHER" id="PTHR48109">
    <property type="entry name" value="DIHYDROOROTATE DEHYDROGENASE (QUINONE), MITOCHONDRIAL-RELATED"/>
    <property type="match status" value="1"/>
</dbReference>
<proteinExistence type="predicted"/>
<sequence length="345" mass="36244">MPLPPINPPLINSSNPWATTPEDLQHLFDCPHTGAVTTRTSLLQPFDHNPSIHQHTFFNPHSHSLKPPHQPDGEVPTDYSASLNTLGYSPIPFNAYLAMIPKVTQNSTLPSDARASKPIILSVTGSPAEVRTCYHLIQTTQTSMQNPLCMEINLSCPNIPDKPPPAYSGAALSEYLRVLAEELGKPVEGGRRVAVGVKTPPFTYHEQFRTLIDALLGSCKPGCPVDFVTATNTLGSCLVLAGDDDVGVGGGGGGIPAINSATGEGIGGMAGSALHPLALGNVRTIRGMLDEHEELRGVDIVGVGGVGSRAGYERMRAVGAKVVGVGTALGREGVGVFGRILQGEE</sequence>
<dbReference type="Gene3D" id="3.20.20.70">
    <property type="entry name" value="Aldolase class I"/>
    <property type="match status" value="1"/>
</dbReference>
<dbReference type="InterPro" id="IPR050074">
    <property type="entry name" value="DHO_dehydrogenase"/>
</dbReference>
<keyword evidence="6 10" id="KW-0560">Oxidoreductase</keyword>
<evidence type="ECO:0000256" key="8">
    <source>
        <dbReference type="SAM" id="MobiDB-lite"/>
    </source>
</evidence>
<dbReference type="PANTHER" id="PTHR48109:SF1">
    <property type="entry name" value="DIHYDROOROTATE DEHYDROGENASE (FUMARATE)"/>
    <property type="match status" value="1"/>
</dbReference>
<evidence type="ECO:0000256" key="7">
    <source>
        <dbReference type="ARBA" id="ARBA00031623"/>
    </source>
</evidence>
<reference evidence="10" key="1">
    <citation type="submission" date="2023-06" db="EMBL/GenBank/DDBJ databases">
        <title>Black Yeasts Isolated from many extreme environments.</title>
        <authorList>
            <person name="Coleine C."/>
            <person name="Stajich J.E."/>
            <person name="Selbmann L."/>
        </authorList>
    </citation>
    <scope>NUCLEOTIDE SEQUENCE</scope>
    <source>
        <strain evidence="10">CCFEE 5200</strain>
    </source>
</reference>
<feature type="compositionally biased region" description="Polar residues" evidence="8">
    <location>
        <begin position="53"/>
        <end position="62"/>
    </location>
</feature>
<comment type="cofactor">
    <cofactor evidence="1">
        <name>FMN</name>
        <dbReference type="ChEBI" id="CHEBI:58210"/>
    </cofactor>
</comment>
<dbReference type="Gene3D" id="2.30.26.10">
    <property type="entry name" value="Dihydroorotate Dehydrogenase A, chain A, domain 2"/>
    <property type="match status" value="1"/>
</dbReference>
<dbReference type="Pfam" id="PF01180">
    <property type="entry name" value="DHO_dh"/>
    <property type="match status" value="1"/>
</dbReference>
<keyword evidence="5" id="KW-0665">Pyrimidine biosynthesis</keyword>
<keyword evidence="11" id="KW-1185">Reference proteome</keyword>
<dbReference type="InterPro" id="IPR012135">
    <property type="entry name" value="Dihydroorotate_DH_1_2"/>
</dbReference>
<comment type="caution">
    <text evidence="10">The sequence shown here is derived from an EMBL/GenBank/DDBJ whole genome shotgun (WGS) entry which is preliminary data.</text>
</comment>
<gene>
    <name evidence="10" type="primary">URA1_1</name>
    <name evidence="10" type="ORF">LTR91_015044</name>
</gene>
<dbReference type="PIRSF" id="PIRSF000164">
    <property type="entry name" value="DHO_oxidase"/>
    <property type="match status" value="1"/>
</dbReference>
<organism evidence="10 11">
    <name type="scientific">Friedmanniomyces endolithicus</name>
    <dbReference type="NCBI Taxonomy" id="329885"/>
    <lineage>
        <taxon>Eukaryota</taxon>
        <taxon>Fungi</taxon>
        <taxon>Dikarya</taxon>
        <taxon>Ascomycota</taxon>
        <taxon>Pezizomycotina</taxon>
        <taxon>Dothideomycetes</taxon>
        <taxon>Dothideomycetidae</taxon>
        <taxon>Mycosphaerellales</taxon>
        <taxon>Teratosphaeriaceae</taxon>
        <taxon>Friedmanniomyces</taxon>
    </lineage>
</organism>
<evidence type="ECO:0000256" key="1">
    <source>
        <dbReference type="ARBA" id="ARBA00001917"/>
    </source>
</evidence>
<evidence type="ECO:0000313" key="11">
    <source>
        <dbReference type="Proteomes" id="UP001175353"/>
    </source>
</evidence>
<dbReference type="InterPro" id="IPR023359">
    <property type="entry name" value="Dihydro_DH_chainA_dom2"/>
</dbReference>
<evidence type="ECO:0000256" key="3">
    <source>
        <dbReference type="ARBA" id="ARBA00022630"/>
    </source>
</evidence>
<dbReference type="GO" id="GO:0006207">
    <property type="term" value="P:'de novo' pyrimidine nucleobase biosynthetic process"/>
    <property type="evidence" value="ECO:0007669"/>
    <property type="project" value="TreeGrafter"/>
</dbReference>
<evidence type="ECO:0000256" key="2">
    <source>
        <dbReference type="ARBA" id="ARBA00004725"/>
    </source>
</evidence>
<keyword evidence="4" id="KW-0288">FMN</keyword>
<evidence type="ECO:0000259" key="9">
    <source>
        <dbReference type="Pfam" id="PF01180"/>
    </source>
</evidence>
<evidence type="ECO:0000256" key="5">
    <source>
        <dbReference type="ARBA" id="ARBA00022975"/>
    </source>
</evidence>
<dbReference type="GO" id="GO:0004152">
    <property type="term" value="F:dihydroorotate dehydrogenase activity"/>
    <property type="evidence" value="ECO:0007669"/>
    <property type="project" value="InterPro"/>
</dbReference>
<evidence type="ECO:0000313" key="10">
    <source>
        <dbReference type="EMBL" id="KAK0972667.1"/>
    </source>
</evidence>
<dbReference type="Proteomes" id="UP001175353">
    <property type="component" value="Unassembled WGS sequence"/>
</dbReference>
<accession>A0AAN6KAI5</accession>
<dbReference type="GO" id="GO:0005737">
    <property type="term" value="C:cytoplasm"/>
    <property type="evidence" value="ECO:0007669"/>
    <property type="project" value="InterPro"/>
</dbReference>
<dbReference type="SUPFAM" id="SSF51395">
    <property type="entry name" value="FMN-linked oxidoreductases"/>
    <property type="match status" value="1"/>
</dbReference>
<keyword evidence="3" id="KW-0285">Flavoprotein</keyword>
<comment type="pathway">
    <text evidence="2">Pyrimidine metabolism; UMP biosynthesis via de novo pathway.</text>
</comment>